<accession>A0ABY7NYZ3</accession>
<gene>
    <name evidence="1" type="ORF">O1G22_06710</name>
</gene>
<organism evidence="1 2">
    <name type="scientific">Streptomyces camelliae</name>
    <dbReference type="NCBI Taxonomy" id="3004093"/>
    <lineage>
        <taxon>Bacteria</taxon>
        <taxon>Bacillati</taxon>
        <taxon>Actinomycetota</taxon>
        <taxon>Actinomycetes</taxon>
        <taxon>Kitasatosporales</taxon>
        <taxon>Streptomycetaceae</taxon>
        <taxon>Streptomyces</taxon>
    </lineage>
</organism>
<evidence type="ECO:0000313" key="1">
    <source>
        <dbReference type="EMBL" id="WBO62530.1"/>
    </source>
</evidence>
<reference evidence="1 2" key="1">
    <citation type="submission" date="2022-12" db="EMBL/GenBank/DDBJ databases">
        <authorList>
            <person name="Mo P."/>
        </authorList>
    </citation>
    <scope>NUCLEOTIDE SEQUENCE [LARGE SCALE GENOMIC DNA]</scope>
    <source>
        <strain evidence="1 2">HUAS 2-6</strain>
    </source>
</reference>
<dbReference type="RefSeq" id="WP_270080461.1">
    <property type="nucleotide sequence ID" value="NZ_CP115300.1"/>
</dbReference>
<keyword evidence="2" id="KW-1185">Reference proteome</keyword>
<protein>
    <recommendedName>
        <fullName evidence="3">TFIIB-type zinc ribbon-containing protein</fullName>
    </recommendedName>
</protein>
<dbReference type="Proteomes" id="UP001212326">
    <property type="component" value="Chromosome"/>
</dbReference>
<proteinExistence type="predicted"/>
<name>A0ABY7NYZ3_9ACTN</name>
<evidence type="ECO:0000313" key="2">
    <source>
        <dbReference type="Proteomes" id="UP001212326"/>
    </source>
</evidence>
<dbReference type="EMBL" id="CP115300">
    <property type="protein sequence ID" value="WBO62530.1"/>
    <property type="molecule type" value="Genomic_DNA"/>
</dbReference>
<evidence type="ECO:0008006" key="3">
    <source>
        <dbReference type="Google" id="ProtNLM"/>
    </source>
</evidence>
<sequence length="165" mass="19276">MSAASPVRFRDPRSTEYDFLDSILVHCPRCDRLARVRRQPHAEERPLFAPRRLVCRSCGLMRAWTGRGIGLWAGSRGPAEDPYLRARLWLQRETRHGWLWAYDLGHLDLIRRYVDAGLRERADWYDTGQKMTLVARLPTWIKSAKHRDEVLRTVDRIRASVLTPG</sequence>